<dbReference type="SUPFAM" id="SSF48678">
    <property type="entry name" value="Moesin tail domain"/>
    <property type="match status" value="1"/>
</dbReference>
<feature type="domain" description="FERM" evidence="14">
    <location>
        <begin position="9"/>
        <end position="271"/>
    </location>
</feature>
<dbReference type="SUPFAM" id="SSF47031">
    <property type="entry name" value="Second domain of FERM"/>
    <property type="match status" value="1"/>
</dbReference>
<evidence type="ECO:0000256" key="8">
    <source>
        <dbReference type="ARBA" id="ARBA00023136"/>
    </source>
</evidence>
<feature type="domain" description="Nuclear receptor" evidence="15">
    <location>
        <begin position="849"/>
        <end position="924"/>
    </location>
</feature>
<dbReference type="GO" id="GO:0043565">
    <property type="term" value="F:sequence-specific DNA binding"/>
    <property type="evidence" value="ECO:0007669"/>
    <property type="project" value="InterPro"/>
</dbReference>
<keyword evidence="3" id="KW-0479">Metal-binding</keyword>
<dbReference type="Pfam" id="PF00769">
    <property type="entry name" value="ERM_C"/>
    <property type="match status" value="1"/>
</dbReference>
<keyword evidence="5" id="KW-0862">Zinc</keyword>
<dbReference type="Gene3D" id="2.30.29.30">
    <property type="entry name" value="Pleckstrin-homology domain (PH domain)/Phosphotyrosine-binding domain (PTB)"/>
    <property type="match status" value="1"/>
</dbReference>
<dbReference type="PROSITE" id="PS51843">
    <property type="entry name" value="NR_LBD"/>
    <property type="match status" value="1"/>
</dbReference>
<dbReference type="GO" id="GO:0005886">
    <property type="term" value="C:plasma membrane"/>
    <property type="evidence" value="ECO:0007669"/>
    <property type="project" value="UniProtKB-SubCell"/>
</dbReference>
<dbReference type="SMART" id="SM00399">
    <property type="entry name" value="ZnF_C4"/>
    <property type="match status" value="1"/>
</dbReference>
<dbReference type="SUPFAM" id="SSF54236">
    <property type="entry name" value="Ubiquitin-like"/>
    <property type="match status" value="1"/>
</dbReference>
<dbReference type="CDD" id="cd13194">
    <property type="entry name" value="FERM_C_ERM"/>
    <property type="match status" value="1"/>
</dbReference>
<reference evidence="17" key="1">
    <citation type="submission" date="2021-05" db="EMBL/GenBank/DDBJ databases">
        <authorList>
            <person name="Tigano A."/>
        </authorList>
    </citation>
    <scope>NUCLEOTIDE SEQUENCE</scope>
</reference>
<dbReference type="OrthoDB" id="10032732at2759"/>
<dbReference type="InterPro" id="IPR035963">
    <property type="entry name" value="FERM_2"/>
</dbReference>
<evidence type="ECO:0000256" key="10">
    <source>
        <dbReference type="ARBA" id="ARBA00023170"/>
    </source>
</evidence>
<dbReference type="InterPro" id="IPR001628">
    <property type="entry name" value="Znf_hrmn_rcpt"/>
</dbReference>
<evidence type="ECO:0000259" key="14">
    <source>
        <dbReference type="PROSITE" id="PS50057"/>
    </source>
</evidence>
<dbReference type="Pfam" id="PF20492">
    <property type="entry name" value="ERM_helical"/>
    <property type="match status" value="1"/>
</dbReference>
<evidence type="ECO:0000256" key="12">
    <source>
        <dbReference type="SAM" id="Coils"/>
    </source>
</evidence>
<dbReference type="SUPFAM" id="SSF57716">
    <property type="entry name" value="Glucocorticoid receptor-like (DNA-binding domain)"/>
    <property type="match status" value="1"/>
</dbReference>
<keyword evidence="10" id="KW-0675">Receptor</keyword>
<dbReference type="SUPFAM" id="SSF48508">
    <property type="entry name" value="Nuclear receptor ligand-binding domain"/>
    <property type="match status" value="1"/>
</dbReference>
<dbReference type="GO" id="GO:0008270">
    <property type="term" value="F:zinc ion binding"/>
    <property type="evidence" value="ECO:0007669"/>
    <property type="project" value="UniProtKB-KW"/>
</dbReference>
<dbReference type="InterPro" id="IPR013088">
    <property type="entry name" value="Znf_NHR/GATA"/>
</dbReference>
<dbReference type="CDD" id="cd14473">
    <property type="entry name" value="FERM_B-lobe"/>
    <property type="match status" value="1"/>
</dbReference>
<proteinExistence type="predicted"/>
<sequence length="1263" mass="141774">MKIRMFCEINVRVTTMDAELEFAILPSTTGKQLFDQVVKTIGLRETWFFGLQYQDSKSFSTWLKLNKRVTAQDVKRDNPLLIKFRAKFYPEDVADELIQEATQRLFFLQVKESILNDDIYCPPETAVLLASYAVQVKLGDYRKDYHVPGYLTKEKLLPQREDAMVEYLKIAQDLEMYGVNYFNIKNKKGSELWLGVDALGLNIYDKKDKMTPKIGFPWSEIRNISFNDKKFLIKPIDKKAPDFVFYVPRLRINKRILALCMGNHDLYMRRRKPDTIEVQQMKAQAREEKNKRQMERALELERERTIAQEEAELLDKDRKAAVEAKAALLHHSETQTKNQETLATELAELTTKISQLEDAKKKKDEEAKRWQNRAVMAEADLDRTKEELKTKLMGVHIQNSVHTHMHEHDETDESSAEASAELTSPGMVRDRSEEERVTEAQKNKRLQKNLKFLSTELAGAVDESKKTPNDLIHAENVKAGRDKYKTLRQIRQGNTKQRIDEFESISKFPLRRMTGVSLGRRFLPGGECFVCSLRALAHCLNSQGRELKMAFRASLPEREGTSNSLAMTERDRLDASDPYACPTTELSKAVSVSLGLDSVASPLHIASQCHGGGGAFADCDPTGGGNSSRGAPELGTPGSLSSEGGRLVPAGSSPREDDGDFGEVCYGLRQVSCMDLFRPDGARSVTRGSVISRFVCRESNAFASPSAELPAAGVEPLNPYSAYGACPGPYRDVQGAWCANERAAFGERAGPHRGGSEEHGFSCKYCNCGPTAHGSRRACSCAWFRRGERGGKGVLQAQAYGQVESYPDAVRQGQTTFSSIKSEPSVWVDYSDRAFRHEDFFPGVYLSDRRVCQVCGDDASGCHYGAVTCGSCKVFFKRAAAGKQNHLCASRNDCTIDKLRRKNCASCRLKRCFMSGMSLKGRRLKGGGQARGGEEEQQAAGWGHREERTGKKDVVLESGNAAARAQGGPQALPQGIPQTLRSCLSLLSILQSIEPAVVNAGHDPAQPDSPASLLTSLNELGERQLVTVVRWAKVIPGFRDLHVDDQMSVIQLSWMGVMVFALGWRSYTLTNCSMLYFAPDLVFNDQRMQVSSMYEHCVRMKLLAQRFCKLEVTEEEFLCMKALVLFSITKRAQEGLRRDEGGRMKAESYRCVLAFAVLVPVEGLKSQRCFDELRTSYIKELDRLASHRGETTRTQRLFQLTQLLDYLQTVVRKLHQFTYDLFIQAQSLQMRVSFPEMISEIVSVHVPKILSGMVKPILFHDTA</sequence>
<dbReference type="GO" id="GO:0003779">
    <property type="term" value="F:actin binding"/>
    <property type="evidence" value="ECO:0007669"/>
    <property type="project" value="InterPro"/>
</dbReference>
<evidence type="ECO:0000313" key="18">
    <source>
        <dbReference type="Proteomes" id="UP000677803"/>
    </source>
</evidence>
<name>A0A8S4BUG0_9TELE</name>
<dbReference type="Gene3D" id="6.10.360.10">
    <property type="match status" value="1"/>
</dbReference>
<dbReference type="PROSITE" id="PS00660">
    <property type="entry name" value="FERM_1"/>
    <property type="match status" value="1"/>
</dbReference>
<keyword evidence="2" id="KW-1003">Cell membrane</keyword>
<evidence type="ECO:0000259" key="16">
    <source>
        <dbReference type="PROSITE" id="PS51843"/>
    </source>
</evidence>
<dbReference type="InterPro" id="IPR035500">
    <property type="entry name" value="NHR-like_dom_sf"/>
</dbReference>
<dbReference type="InterPro" id="IPR019747">
    <property type="entry name" value="FERM_CS"/>
</dbReference>
<keyword evidence="12" id="KW-0175">Coiled coil</keyword>
<dbReference type="FunFam" id="3.10.20.90:FF:000013">
    <property type="entry name" value="radixin isoform X1"/>
    <property type="match status" value="1"/>
</dbReference>
<evidence type="ECO:0000256" key="1">
    <source>
        <dbReference type="ARBA" id="ARBA00004202"/>
    </source>
</evidence>
<dbReference type="InterPro" id="IPR011259">
    <property type="entry name" value="ERM_C_dom"/>
</dbReference>
<dbReference type="PRINTS" id="PR00935">
    <property type="entry name" value="BAND41"/>
</dbReference>
<evidence type="ECO:0000256" key="3">
    <source>
        <dbReference type="ARBA" id="ARBA00022723"/>
    </source>
</evidence>
<dbReference type="InterPro" id="IPR000798">
    <property type="entry name" value="Ez/rad/moesin-like"/>
</dbReference>
<dbReference type="SUPFAM" id="SSF50729">
    <property type="entry name" value="PH domain-like"/>
    <property type="match status" value="1"/>
</dbReference>
<dbReference type="Gene3D" id="3.30.50.10">
    <property type="entry name" value="Erythroid Transcription Factor GATA-1, subunit A"/>
    <property type="match status" value="1"/>
</dbReference>
<dbReference type="AlphaFoldDB" id="A0A8S4BUG0"/>
<organism evidence="17 18">
    <name type="scientific">Menidia menidia</name>
    <name type="common">Atlantic silverside</name>
    <dbReference type="NCBI Taxonomy" id="238744"/>
    <lineage>
        <taxon>Eukaryota</taxon>
        <taxon>Metazoa</taxon>
        <taxon>Chordata</taxon>
        <taxon>Craniata</taxon>
        <taxon>Vertebrata</taxon>
        <taxon>Euteleostomi</taxon>
        <taxon>Actinopterygii</taxon>
        <taxon>Neopterygii</taxon>
        <taxon>Teleostei</taxon>
        <taxon>Neoteleostei</taxon>
        <taxon>Acanthomorphata</taxon>
        <taxon>Ovalentaria</taxon>
        <taxon>Atherinomorphae</taxon>
        <taxon>Atheriniformes</taxon>
        <taxon>Atherinopsidae</taxon>
        <taxon>Menidiinae</taxon>
        <taxon>Menidia</taxon>
    </lineage>
</organism>
<dbReference type="InterPro" id="IPR011174">
    <property type="entry name" value="ERM"/>
</dbReference>
<keyword evidence="4" id="KW-0863">Zinc-finger</keyword>
<dbReference type="InterPro" id="IPR046810">
    <property type="entry name" value="ERM_helical"/>
</dbReference>
<dbReference type="InterPro" id="IPR018979">
    <property type="entry name" value="FERM_N"/>
</dbReference>
<dbReference type="InterPro" id="IPR000536">
    <property type="entry name" value="Nucl_hrmn_rcpt_lig-bd"/>
</dbReference>
<dbReference type="Gene3D" id="1.10.565.10">
    <property type="entry name" value="Retinoid X Receptor"/>
    <property type="match status" value="1"/>
</dbReference>
<dbReference type="PROSITE" id="PS51030">
    <property type="entry name" value="NUCLEAR_REC_DBD_2"/>
    <property type="match status" value="1"/>
</dbReference>
<accession>A0A8S4BUG0</accession>
<dbReference type="InterPro" id="IPR019749">
    <property type="entry name" value="Band_41_domain"/>
</dbReference>
<dbReference type="Pfam" id="PF00104">
    <property type="entry name" value="Hormone_recep"/>
    <property type="match status" value="1"/>
</dbReference>
<dbReference type="Gene3D" id="1.20.5.450">
    <property type="match status" value="1"/>
</dbReference>
<dbReference type="SMART" id="SM01196">
    <property type="entry name" value="FERM_C"/>
    <property type="match status" value="1"/>
</dbReference>
<keyword evidence="11" id="KW-0539">Nucleus</keyword>
<evidence type="ECO:0000313" key="17">
    <source>
        <dbReference type="EMBL" id="CAG5992469.1"/>
    </source>
</evidence>
<evidence type="ECO:0000256" key="9">
    <source>
        <dbReference type="ARBA" id="ARBA00023163"/>
    </source>
</evidence>
<evidence type="ECO:0000259" key="15">
    <source>
        <dbReference type="PROSITE" id="PS51030"/>
    </source>
</evidence>
<dbReference type="SMART" id="SM00295">
    <property type="entry name" value="B41"/>
    <property type="match status" value="1"/>
</dbReference>
<evidence type="ECO:0000256" key="7">
    <source>
        <dbReference type="ARBA" id="ARBA00023125"/>
    </source>
</evidence>
<evidence type="ECO:0000256" key="13">
    <source>
        <dbReference type="SAM" id="MobiDB-lite"/>
    </source>
</evidence>
<feature type="region of interest" description="Disordered" evidence="13">
    <location>
        <begin position="404"/>
        <end position="434"/>
    </location>
</feature>
<dbReference type="Gene3D" id="1.20.80.60">
    <property type="match status" value="1"/>
</dbReference>
<dbReference type="FunFam" id="2.30.29.30:FF:000003">
    <property type="entry name" value="Radixin isoform 1"/>
    <property type="match status" value="1"/>
</dbReference>
<dbReference type="InterPro" id="IPR019748">
    <property type="entry name" value="FERM_central"/>
</dbReference>
<dbReference type="InterPro" id="IPR000299">
    <property type="entry name" value="FERM_domain"/>
</dbReference>
<dbReference type="PRINTS" id="PR00047">
    <property type="entry name" value="STROIDFINGER"/>
</dbReference>
<dbReference type="InterPro" id="IPR008954">
    <property type="entry name" value="Moesin_tail_sf"/>
</dbReference>
<dbReference type="Pfam" id="PF09379">
    <property type="entry name" value="FERM_N"/>
    <property type="match status" value="1"/>
</dbReference>
<evidence type="ECO:0000256" key="5">
    <source>
        <dbReference type="ARBA" id="ARBA00022833"/>
    </source>
</evidence>
<dbReference type="CDD" id="cd17187">
    <property type="entry name" value="FERM_F1_ERM"/>
    <property type="match status" value="1"/>
</dbReference>
<evidence type="ECO:0000256" key="6">
    <source>
        <dbReference type="ARBA" id="ARBA00023015"/>
    </source>
</evidence>
<comment type="caution">
    <text evidence="17">The sequence shown here is derived from an EMBL/GenBank/DDBJ whole genome shotgun (WGS) entry which is preliminary data.</text>
</comment>
<keyword evidence="8" id="KW-0472">Membrane</keyword>
<dbReference type="Pfam" id="PF00105">
    <property type="entry name" value="zf-C4"/>
    <property type="match status" value="1"/>
</dbReference>
<dbReference type="PROSITE" id="PS00031">
    <property type="entry name" value="NUCLEAR_REC_DBD_1"/>
    <property type="match status" value="1"/>
</dbReference>
<dbReference type="InterPro" id="IPR011993">
    <property type="entry name" value="PH-like_dom_sf"/>
</dbReference>
<feature type="coiled-coil region" evidence="12">
    <location>
        <begin position="278"/>
        <end position="387"/>
    </location>
</feature>
<evidence type="ECO:0000256" key="4">
    <source>
        <dbReference type="ARBA" id="ARBA00022771"/>
    </source>
</evidence>
<dbReference type="Gene3D" id="3.10.20.90">
    <property type="entry name" value="Phosphatidylinositol 3-kinase Catalytic Subunit, Chain A, domain 1"/>
    <property type="match status" value="1"/>
</dbReference>
<feature type="domain" description="NR LBD" evidence="16">
    <location>
        <begin position="978"/>
        <end position="1240"/>
    </location>
</feature>
<comment type="subcellular location">
    <subcellularLocation>
        <location evidence="1">Cell membrane</location>
        <topology evidence="1">Peripheral membrane protein</topology>
    </subcellularLocation>
</comment>
<dbReference type="Pfam" id="PF00373">
    <property type="entry name" value="FERM_M"/>
    <property type="match status" value="1"/>
</dbReference>
<dbReference type="PANTHER" id="PTHR23281">
    <property type="entry name" value="MERLIN/MOESIN/EZRIN/RADIXIN"/>
    <property type="match status" value="1"/>
</dbReference>
<dbReference type="InterPro" id="IPR029071">
    <property type="entry name" value="Ubiquitin-like_domsf"/>
</dbReference>
<dbReference type="PROSITE" id="PS50057">
    <property type="entry name" value="FERM_3"/>
    <property type="match status" value="1"/>
</dbReference>
<dbReference type="GO" id="GO:0003700">
    <property type="term" value="F:DNA-binding transcription factor activity"/>
    <property type="evidence" value="ECO:0007669"/>
    <property type="project" value="InterPro"/>
</dbReference>
<feature type="region of interest" description="Disordered" evidence="13">
    <location>
        <begin position="620"/>
        <end position="658"/>
    </location>
</feature>
<evidence type="ECO:0000256" key="11">
    <source>
        <dbReference type="ARBA" id="ARBA00023242"/>
    </source>
</evidence>
<feature type="region of interest" description="Disordered" evidence="13">
    <location>
        <begin position="923"/>
        <end position="947"/>
    </location>
</feature>
<dbReference type="SMART" id="SM00430">
    <property type="entry name" value="HOLI"/>
    <property type="match status" value="1"/>
</dbReference>
<keyword evidence="7" id="KW-0238">DNA-binding</keyword>
<dbReference type="EMBL" id="CAJRST010036666">
    <property type="protein sequence ID" value="CAG5992469.1"/>
    <property type="molecule type" value="Genomic_DNA"/>
</dbReference>
<dbReference type="CDD" id="cd07173">
    <property type="entry name" value="NR_DBD_AR"/>
    <property type="match status" value="1"/>
</dbReference>
<dbReference type="InterPro" id="IPR018980">
    <property type="entry name" value="FERM_PH-like_C"/>
</dbReference>
<keyword evidence="6" id="KW-0805">Transcription regulation</keyword>
<gene>
    <name evidence="17" type="ORF">MMEN_LOCUS17663</name>
</gene>
<keyword evidence="18" id="KW-1185">Reference proteome</keyword>
<protein>
    <submittedName>
        <fullName evidence="17">(Atlantic silverside) hypothetical protein</fullName>
    </submittedName>
</protein>
<keyword evidence="9" id="KW-0804">Transcription</keyword>
<dbReference type="InterPro" id="IPR041789">
    <property type="entry name" value="ERM_FERM_C"/>
</dbReference>
<dbReference type="Pfam" id="PF09380">
    <property type="entry name" value="FERM_C"/>
    <property type="match status" value="1"/>
</dbReference>
<dbReference type="Proteomes" id="UP000677803">
    <property type="component" value="Unassembled WGS sequence"/>
</dbReference>
<dbReference type="PRINTS" id="PR00661">
    <property type="entry name" value="ERMFAMILY"/>
</dbReference>
<evidence type="ECO:0000256" key="2">
    <source>
        <dbReference type="ARBA" id="ARBA00022475"/>
    </source>
</evidence>